<comment type="caution">
    <text evidence="7">The sequence shown here is derived from an EMBL/GenBank/DDBJ whole genome shotgun (WGS) entry which is preliminary data.</text>
</comment>
<dbReference type="OrthoDB" id="8479950at2"/>
<keyword evidence="8" id="KW-1185">Reference proteome</keyword>
<accession>A0A6L3VS83</accession>
<dbReference type="PANTHER" id="PTHR30055">
    <property type="entry name" value="HTH-TYPE TRANSCRIPTIONAL REGULATOR RUTR"/>
    <property type="match status" value="1"/>
</dbReference>
<dbReference type="Pfam" id="PF00440">
    <property type="entry name" value="TetR_N"/>
    <property type="match status" value="1"/>
</dbReference>
<dbReference type="GO" id="GO:0003700">
    <property type="term" value="F:DNA-binding transcription factor activity"/>
    <property type="evidence" value="ECO:0007669"/>
    <property type="project" value="TreeGrafter"/>
</dbReference>
<evidence type="ECO:0000259" key="6">
    <source>
        <dbReference type="PROSITE" id="PS50977"/>
    </source>
</evidence>
<dbReference type="Proteomes" id="UP000483004">
    <property type="component" value="Unassembled WGS sequence"/>
</dbReference>
<evidence type="ECO:0000313" key="8">
    <source>
        <dbReference type="Proteomes" id="UP000483004"/>
    </source>
</evidence>
<dbReference type="InterPro" id="IPR009057">
    <property type="entry name" value="Homeodomain-like_sf"/>
</dbReference>
<dbReference type="PANTHER" id="PTHR30055:SF234">
    <property type="entry name" value="HTH-TYPE TRANSCRIPTIONAL REGULATOR BETI"/>
    <property type="match status" value="1"/>
</dbReference>
<evidence type="ECO:0000256" key="1">
    <source>
        <dbReference type="ARBA" id="ARBA00023015"/>
    </source>
</evidence>
<dbReference type="AlphaFoldDB" id="A0A6L3VS83"/>
<dbReference type="GO" id="GO:0000976">
    <property type="term" value="F:transcription cis-regulatory region binding"/>
    <property type="evidence" value="ECO:0007669"/>
    <property type="project" value="TreeGrafter"/>
</dbReference>
<dbReference type="PRINTS" id="PR00455">
    <property type="entry name" value="HTHTETR"/>
</dbReference>
<dbReference type="EMBL" id="WBMR01000050">
    <property type="protein sequence ID" value="KAB2379876.1"/>
    <property type="molecule type" value="Genomic_DNA"/>
</dbReference>
<dbReference type="PROSITE" id="PS50977">
    <property type="entry name" value="HTH_TETR_2"/>
    <property type="match status" value="1"/>
</dbReference>
<evidence type="ECO:0000256" key="5">
    <source>
        <dbReference type="SAM" id="MobiDB-lite"/>
    </source>
</evidence>
<feature type="DNA-binding region" description="H-T-H motif" evidence="4">
    <location>
        <begin position="58"/>
        <end position="77"/>
    </location>
</feature>
<dbReference type="SUPFAM" id="SSF46689">
    <property type="entry name" value="Homeodomain-like"/>
    <property type="match status" value="1"/>
</dbReference>
<evidence type="ECO:0000313" key="7">
    <source>
        <dbReference type="EMBL" id="KAB2379876.1"/>
    </source>
</evidence>
<keyword evidence="3" id="KW-0804">Transcription</keyword>
<evidence type="ECO:0000256" key="2">
    <source>
        <dbReference type="ARBA" id="ARBA00023125"/>
    </source>
</evidence>
<feature type="domain" description="HTH tetR-type" evidence="6">
    <location>
        <begin position="35"/>
        <end position="95"/>
    </location>
</feature>
<dbReference type="RefSeq" id="WP_151541450.1">
    <property type="nucleotide sequence ID" value="NZ_WBMR01000050.1"/>
</dbReference>
<feature type="compositionally biased region" description="Low complexity" evidence="5">
    <location>
        <begin position="8"/>
        <end position="23"/>
    </location>
</feature>
<proteinExistence type="predicted"/>
<keyword evidence="2 4" id="KW-0238">DNA-binding</keyword>
<dbReference type="Pfam" id="PF21943">
    <property type="entry name" value="TetR_C_46"/>
    <property type="match status" value="1"/>
</dbReference>
<keyword evidence="1" id="KW-0805">Transcription regulation</keyword>
<name>A0A6L3VS83_9ACTN</name>
<feature type="region of interest" description="Disordered" evidence="5">
    <location>
        <begin position="1"/>
        <end position="35"/>
    </location>
</feature>
<organism evidence="7 8">
    <name type="scientific">Actinomadura montaniterrae</name>
    <dbReference type="NCBI Taxonomy" id="1803903"/>
    <lineage>
        <taxon>Bacteria</taxon>
        <taxon>Bacillati</taxon>
        <taxon>Actinomycetota</taxon>
        <taxon>Actinomycetes</taxon>
        <taxon>Streptosporangiales</taxon>
        <taxon>Thermomonosporaceae</taxon>
        <taxon>Actinomadura</taxon>
    </lineage>
</organism>
<dbReference type="InterPro" id="IPR054129">
    <property type="entry name" value="DesT_TetR_C"/>
</dbReference>
<protein>
    <submittedName>
        <fullName evidence="7">TetR/AcrR family transcriptional regulator</fullName>
    </submittedName>
</protein>
<evidence type="ECO:0000256" key="3">
    <source>
        <dbReference type="ARBA" id="ARBA00023163"/>
    </source>
</evidence>
<evidence type="ECO:0000256" key="4">
    <source>
        <dbReference type="PROSITE-ProRule" id="PRU00335"/>
    </source>
</evidence>
<reference evidence="7 8" key="1">
    <citation type="submission" date="2019-09" db="EMBL/GenBank/DDBJ databases">
        <title>Actinomadura physcomitrii sp. nov., a novel actinomycete isolated from moss [Physcomitrium sphaericum (Ludw) Fuernr].</title>
        <authorList>
            <person name="Liu C."/>
            <person name="Zhuang X."/>
        </authorList>
    </citation>
    <scope>NUCLEOTIDE SEQUENCE [LARGE SCALE GENOMIC DNA]</scope>
    <source>
        <strain evidence="7 8">CYP1-1B</strain>
    </source>
</reference>
<feature type="region of interest" description="Disordered" evidence="5">
    <location>
        <begin position="225"/>
        <end position="264"/>
    </location>
</feature>
<feature type="compositionally biased region" description="Basic and acidic residues" evidence="5">
    <location>
        <begin position="234"/>
        <end position="252"/>
    </location>
</feature>
<dbReference type="InterPro" id="IPR050109">
    <property type="entry name" value="HTH-type_TetR-like_transc_reg"/>
</dbReference>
<sequence>MERRAAPRGEAAGAATPRPGGTRSPKARYQRLPRDERRDQILDVARRMFTELPYAEVATAAIAREAGVQRGLIHYYFGTKRELFLKVVQGLTATAAVQAPPPDERMTLPETVELCVNLFLDTAERNATTWFAALDAEGFGQDPELLDIVNRFRDRTVEHMLAVLRVPAPTGTLRAVLRVYSGLADAATRQWLQERTLDRAQVQTLLTRSLLSMVTDIAPALEARDAEPGLASGERLEAGDRLLHAAAHRDGEPDGLAADARAEP</sequence>
<dbReference type="Gene3D" id="1.10.357.10">
    <property type="entry name" value="Tetracycline Repressor, domain 2"/>
    <property type="match status" value="1"/>
</dbReference>
<dbReference type="InterPro" id="IPR001647">
    <property type="entry name" value="HTH_TetR"/>
</dbReference>
<gene>
    <name evidence="7" type="ORF">F9B16_19155</name>
</gene>